<organism evidence="2 3">
    <name type="scientific">Aduncisulcus paluster</name>
    <dbReference type="NCBI Taxonomy" id="2918883"/>
    <lineage>
        <taxon>Eukaryota</taxon>
        <taxon>Metamonada</taxon>
        <taxon>Carpediemonas-like organisms</taxon>
        <taxon>Aduncisulcus</taxon>
    </lineage>
</organism>
<feature type="compositionally biased region" description="Basic and acidic residues" evidence="1">
    <location>
        <begin position="204"/>
        <end position="213"/>
    </location>
</feature>
<sequence>MAFVDKEELFVSTCTGIYLVNTNEKLDIGARIECKDIRHYLPGISSIISLCSDYAVIKPYLLSYKLSSSISDVKCLSLFCETKEAVMLKLWIPLLPETFDFFRDSVHEQPQTTVVPPDVVFSTPRSCPVLIPPSMTTSLDQHPFFISLLHPHVGYILKITPSLENNCFIISTSDGLVESVRFSLLNEREIEDYIQSLTQQSKKIGTDKAKEKAYSTPSMKSRRFMP</sequence>
<proteinExistence type="predicted"/>
<dbReference type="EMBL" id="BQXS01011247">
    <property type="protein sequence ID" value="GKT36532.1"/>
    <property type="molecule type" value="Genomic_DNA"/>
</dbReference>
<dbReference type="Proteomes" id="UP001057375">
    <property type="component" value="Unassembled WGS sequence"/>
</dbReference>
<name>A0ABQ5KVP3_9EUKA</name>
<gene>
    <name evidence="2" type="ORF">ADUPG1_009483</name>
</gene>
<reference evidence="2" key="1">
    <citation type="submission" date="2022-03" db="EMBL/GenBank/DDBJ databases">
        <title>Draft genome sequence of Aduncisulcus paluster, a free-living microaerophilic Fornicata.</title>
        <authorList>
            <person name="Yuyama I."/>
            <person name="Kume K."/>
            <person name="Tamura T."/>
            <person name="Inagaki Y."/>
            <person name="Hashimoto T."/>
        </authorList>
    </citation>
    <scope>NUCLEOTIDE SEQUENCE</scope>
    <source>
        <strain evidence="2">NY0171</strain>
    </source>
</reference>
<protein>
    <submittedName>
        <fullName evidence="2">Uncharacterized protein</fullName>
    </submittedName>
</protein>
<evidence type="ECO:0000313" key="3">
    <source>
        <dbReference type="Proteomes" id="UP001057375"/>
    </source>
</evidence>
<evidence type="ECO:0000313" key="2">
    <source>
        <dbReference type="EMBL" id="GKT36532.1"/>
    </source>
</evidence>
<comment type="caution">
    <text evidence="2">The sequence shown here is derived from an EMBL/GenBank/DDBJ whole genome shotgun (WGS) entry which is preliminary data.</text>
</comment>
<evidence type="ECO:0000256" key="1">
    <source>
        <dbReference type="SAM" id="MobiDB-lite"/>
    </source>
</evidence>
<feature type="region of interest" description="Disordered" evidence="1">
    <location>
        <begin position="204"/>
        <end position="226"/>
    </location>
</feature>
<accession>A0ABQ5KVP3</accession>
<keyword evidence="3" id="KW-1185">Reference proteome</keyword>